<dbReference type="PANTHER" id="PTHR23513:SF11">
    <property type="entry name" value="STAPHYLOFERRIN A TRANSPORTER"/>
    <property type="match status" value="1"/>
</dbReference>
<keyword evidence="5 7" id="KW-0472">Membrane</keyword>
<name>A0ABS7QDF1_9ACTN</name>
<dbReference type="EMBL" id="JAINZZ010000043">
    <property type="protein sequence ID" value="MBY8881157.1"/>
    <property type="molecule type" value="Genomic_DNA"/>
</dbReference>
<gene>
    <name evidence="8" type="ORF">K7862_26490</name>
</gene>
<keyword evidence="4 7" id="KW-1133">Transmembrane helix</keyword>
<feature type="transmembrane region" description="Helical" evidence="7">
    <location>
        <begin position="247"/>
        <end position="266"/>
    </location>
</feature>
<feature type="compositionally biased region" description="Low complexity" evidence="6">
    <location>
        <begin position="219"/>
        <end position="229"/>
    </location>
</feature>
<feature type="transmembrane region" description="Helical" evidence="7">
    <location>
        <begin position="120"/>
        <end position="145"/>
    </location>
</feature>
<feature type="transmembrane region" description="Helical" evidence="7">
    <location>
        <begin position="95"/>
        <end position="114"/>
    </location>
</feature>
<evidence type="ECO:0000256" key="4">
    <source>
        <dbReference type="ARBA" id="ARBA00022989"/>
    </source>
</evidence>
<comment type="subcellular location">
    <subcellularLocation>
        <location evidence="1">Cell membrane</location>
        <topology evidence="1">Multi-pass membrane protein</topology>
    </subcellularLocation>
</comment>
<feature type="transmembrane region" description="Helical" evidence="7">
    <location>
        <begin position="396"/>
        <end position="414"/>
    </location>
</feature>
<keyword evidence="3 7" id="KW-0812">Transmembrane</keyword>
<dbReference type="SUPFAM" id="SSF103473">
    <property type="entry name" value="MFS general substrate transporter"/>
    <property type="match status" value="1"/>
</dbReference>
<feature type="transmembrane region" description="Helical" evidence="7">
    <location>
        <begin position="367"/>
        <end position="390"/>
    </location>
</feature>
<evidence type="ECO:0000313" key="9">
    <source>
        <dbReference type="Proteomes" id="UP000778578"/>
    </source>
</evidence>
<proteinExistence type="predicted"/>
<dbReference type="RefSeq" id="WP_222966937.1">
    <property type="nucleotide sequence ID" value="NZ_JAINZZ010000043.1"/>
</dbReference>
<accession>A0ABS7QDF1</accession>
<protein>
    <submittedName>
        <fullName evidence="8">MFS transporter</fullName>
    </submittedName>
</protein>
<sequence length="429" mass="41790">METPSARAPAAQPLEDEAHRGGSHGLARYVLAALLVRSADSGATVGVVLLALAVRGHPGGGAAAGGLLAAALSAPHLFGPWLARRLDRAHEGLRLLAGAFVLYAVALAGTAVAVGRAPLAVALCTTAVAGSCGPLLTGGLSSRLAALAGGGEHAQRRAQGWDSTTYGLGGTLGPAAVAGTAALADPRAALLALCGAATTAALLTATLPSARSDGPRPKPATAANPGATPTVRQGVGILVRHGPLRRVTVLTLMSALELGALPVIAMTHGPQLAHRPSAGAVLTTVMGLGNLAGSLLVTAVPLRGDAEVWALRLFAVLAAVTALTACAPGYATALAGFALVGVANSFSFTATLAARSAYAPPAARAQVFVTSAGLKVAVASVGTAAAGAASGLGGRLILLAAAACTAAAVCAALADRLRAARRAADAHGV</sequence>
<dbReference type="Proteomes" id="UP000778578">
    <property type="component" value="Unassembled WGS sequence"/>
</dbReference>
<feature type="transmembrane region" description="Helical" evidence="7">
    <location>
        <begin position="337"/>
        <end position="355"/>
    </location>
</feature>
<evidence type="ECO:0000256" key="6">
    <source>
        <dbReference type="SAM" id="MobiDB-lite"/>
    </source>
</evidence>
<feature type="region of interest" description="Disordered" evidence="6">
    <location>
        <begin position="208"/>
        <end position="229"/>
    </location>
</feature>
<evidence type="ECO:0000256" key="1">
    <source>
        <dbReference type="ARBA" id="ARBA00004651"/>
    </source>
</evidence>
<feature type="transmembrane region" description="Helical" evidence="7">
    <location>
        <begin position="29"/>
        <end position="54"/>
    </location>
</feature>
<feature type="region of interest" description="Disordered" evidence="6">
    <location>
        <begin position="1"/>
        <end position="20"/>
    </location>
</feature>
<feature type="transmembrane region" description="Helical" evidence="7">
    <location>
        <begin position="60"/>
        <end position="83"/>
    </location>
</feature>
<evidence type="ECO:0000256" key="7">
    <source>
        <dbReference type="SAM" id="Phobius"/>
    </source>
</evidence>
<feature type="transmembrane region" description="Helical" evidence="7">
    <location>
        <begin position="278"/>
        <end position="302"/>
    </location>
</feature>
<evidence type="ECO:0000256" key="5">
    <source>
        <dbReference type="ARBA" id="ARBA00023136"/>
    </source>
</evidence>
<dbReference type="Gene3D" id="1.20.1250.20">
    <property type="entry name" value="MFS general substrate transporter like domains"/>
    <property type="match status" value="1"/>
</dbReference>
<organism evidence="8 9">
    <name type="scientific">Actinacidiphila acidipaludis</name>
    <dbReference type="NCBI Taxonomy" id="2873382"/>
    <lineage>
        <taxon>Bacteria</taxon>
        <taxon>Bacillati</taxon>
        <taxon>Actinomycetota</taxon>
        <taxon>Actinomycetes</taxon>
        <taxon>Kitasatosporales</taxon>
        <taxon>Streptomycetaceae</taxon>
        <taxon>Actinacidiphila</taxon>
    </lineage>
</organism>
<comment type="caution">
    <text evidence="8">The sequence shown here is derived from an EMBL/GenBank/DDBJ whole genome shotgun (WGS) entry which is preliminary data.</text>
</comment>
<evidence type="ECO:0000313" key="8">
    <source>
        <dbReference type="EMBL" id="MBY8881157.1"/>
    </source>
</evidence>
<dbReference type="InterPro" id="IPR036259">
    <property type="entry name" value="MFS_trans_sf"/>
</dbReference>
<keyword evidence="9" id="KW-1185">Reference proteome</keyword>
<evidence type="ECO:0000256" key="2">
    <source>
        <dbReference type="ARBA" id="ARBA00022475"/>
    </source>
</evidence>
<dbReference type="PANTHER" id="PTHR23513">
    <property type="entry name" value="INTEGRAL MEMBRANE EFFLUX PROTEIN-RELATED"/>
    <property type="match status" value="1"/>
</dbReference>
<evidence type="ECO:0000256" key="3">
    <source>
        <dbReference type="ARBA" id="ARBA00022692"/>
    </source>
</evidence>
<feature type="transmembrane region" description="Helical" evidence="7">
    <location>
        <begin position="309"/>
        <end position="331"/>
    </location>
</feature>
<reference evidence="8 9" key="1">
    <citation type="submission" date="2021-08" db="EMBL/GenBank/DDBJ databases">
        <title>WGS of actinomycetes from Thailand.</title>
        <authorList>
            <person name="Thawai C."/>
        </authorList>
    </citation>
    <scope>NUCLEOTIDE SEQUENCE [LARGE SCALE GENOMIC DNA]</scope>
    <source>
        <strain evidence="8 9">PLK6-54</strain>
    </source>
</reference>
<keyword evidence="2" id="KW-1003">Cell membrane</keyword>